<protein>
    <submittedName>
        <fullName evidence="1">Uncharacterized protein</fullName>
    </submittedName>
</protein>
<sequence length="146" mass="16713">MGTRSAIGIKHGDVIKAVYCHYDGYLEYMGRALTLYYQDSIKVNKLISMGDMSGIGAAIGSKHSFNDRARYLDNGIAEQCTFYARDRGEENVDFRTFQSEQEFVDEFAAGEEFYYLFKDNRWYYSTGDAFEELTPDLIVSLLKQPA</sequence>
<accession>A0A6J5LUK1</accession>
<gene>
    <name evidence="1" type="ORF">UFOVP328_427</name>
</gene>
<organism evidence="1">
    <name type="scientific">uncultured Caudovirales phage</name>
    <dbReference type="NCBI Taxonomy" id="2100421"/>
    <lineage>
        <taxon>Viruses</taxon>
        <taxon>Duplodnaviria</taxon>
        <taxon>Heunggongvirae</taxon>
        <taxon>Uroviricota</taxon>
        <taxon>Caudoviricetes</taxon>
        <taxon>Peduoviridae</taxon>
        <taxon>Maltschvirus</taxon>
        <taxon>Maltschvirus maltsch</taxon>
    </lineage>
</organism>
<evidence type="ECO:0000313" key="1">
    <source>
        <dbReference type="EMBL" id="CAB4138234.1"/>
    </source>
</evidence>
<dbReference type="EMBL" id="LR796341">
    <property type="protein sequence ID" value="CAB4138234.1"/>
    <property type="molecule type" value="Genomic_DNA"/>
</dbReference>
<name>A0A6J5LUK1_9CAUD</name>
<reference evidence="1" key="1">
    <citation type="submission" date="2020-04" db="EMBL/GenBank/DDBJ databases">
        <authorList>
            <person name="Chiriac C."/>
            <person name="Salcher M."/>
            <person name="Ghai R."/>
            <person name="Kavagutti S V."/>
        </authorList>
    </citation>
    <scope>NUCLEOTIDE SEQUENCE</scope>
</reference>
<proteinExistence type="predicted"/>